<keyword evidence="8 12" id="KW-1133">Transmembrane helix</keyword>
<dbReference type="NCBIfam" id="TIGR00810">
    <property type="entry name" value="secG"/>
    <property type="match status" value="1"/>
</dbReference>
<dbReference type="InterPro" id="IPR004692">
    <property type="entry name" value="SecG"/>
</dbReference>
<evidence type="ECO:0000256" key="8">
    <source>
        <dbReference type="ARBA" id="ARBA00022989"/>
    </source>
</evidence>
<keyword evidence="10 12" id="KW-0472">Membrane</keyword>
<evidence type="ECO:0000256" key="3">
    <source>
        <dbReference type="ARBA" id="ARBA00017876"/>
    </source>
</evidence>
<keyword evidence="9 12" id="KW-0811">Translocation</keyword>
<gene>
    <name evidence="14" type="ORF">GCM10008942_20160</name>
</gene>
<keyword evidence="6 12" id="KW-0812">Transmembrane</keyword>
<evidence type="ECO:0000256" key="11">
    <source>
        <dbReference type="ARBA" id="ARBA00025182"/>
    </source>
</evidence>
<evidence type="ECO:0000256" key="2">
    <source>
        <dbReference type="ARBA" id="ARBA00008445"/>
    </source>
</evidence>
<evidence type="ECO:0000256" key="5">
    <source>
        <dbReference type="ARBA" id="ARBA00022475"/>
    </source>
</evidence>
<dbReference type="PANTHER" id="PTHR34182">
    <property type="entry name" value="PROTEIN-EXPORT MEMBRANE PROTEIN SECG"/>
    <property type="match status" value="1"/>
</dbReference>
<reference evidence="15" key="1">
    <citation type="journal article" date="2019" name="Int. J. Syst. Evol. Microbiol.">
        <title>The Global Catalogue of Microorganisms (GCM) 10K type strain sequencing project: providing services to taxonomists for standard genome sequencing and annotation.</title>
        <authorList>
            <consortium name="The Broad Institute Genomics Platform"/>
            <consortium name="The Broad Institute Genome Sequencing Center for Infectious Disease"/>
            <person name="Wu L."/>
            <person name="Ma J."/>
        </authorList>
    </citation>
    <scope>NUCLEOTIDE SEQUENCE [LARGE SCALE GENOMIC DNA]</scope>
    <source>
        <strain evidence="15">JCM 15089</strain>
    </source>
</reference>
<keyword evidence="4 12" id="KW-0813">Transport</keyword>
<comment type="caution">
    <text evidence="12">Lacks conserved residue(s) required for the propagation of feature annotation.</text>
</comment>
<dbReference type="PRINTS" id="PR01651">
    <property type="entry name" value="SECGEXPORT"/>
</dbReference>
<feature type="compositionally biased region" description="Pro residues" evidence="13">
    <location>
        <begin position="107"/>
        <end position="116"/>
    </location>
</feature>
<evidence type="ECO:0000313" key="15">
    <source>
        <dbReference type="Proteomes" id="UP001499951"/>
    </source>
</evidence>
<organism evidence="14 15">
    <name type="scientific">Rhizomicrobium electricum</name>
    <dbReference type="NCBI Taxonomy" id="480070"/>
    <lineage>
        <taxon>Bacteria</taxon>
        <taxon>Pseudomonadati</taxon>
        <taxon>Pseudomonadota</taxon>
        <taxon>Alphaproteobacteria</taxon>
        <taxon>Micropepsales</taxon>
        <taxon>Micropepsaceae</taxon>
        <taxon>Rhizomicrobium</taxon>
    </lineage>
</organism>
<dbReference type="RefSeq" id="WP_166934129.1">
    <property type="nucleotide sequence ID" value="NZ_BAAADD010000005.1"/>
</dbReference>
<feature type="transmembrane region" description="Helical" evidence="12">
    <location>
        <begin position="29"/>
        <end position="47"/>
    </location>
</feature>
<feature type="region of interest" description="Disordered" evidence="13">
    <location>
        <begin position="87"/>
        <end position="116"/>
    </location>
</feature>
<evidence type="ECO:0000256" key="9">
    <source>
        <dbReference type="ARBA" id="ARBA00023010"/>
    </source>
</evidence>
<feature type="compositionally biased region" description="Low complexity" evidence="13">
    <location>
        <begin position="91"/>
        <end position="106"/>
    </location>
</feature>
<accession>A0ABP3PNK5</accession>
<evidence type="ECO:0000256" key="13">
    <source>
        <dbReference type="SAM" id="MobiDB-lite"/>
    </source>
</evidence>
<evidence type="ECO:0000256" key="6">
    <source>
        <dbReference type="ARBA" id="ARBA00022692"/>
    </source>
</evidence>
<evidence type="ECO:0000256" key="7">
    <source>
        <dbReference type="ARBA" id="ARBA00022927"/>
    </source>
</evidence>
<dbReference type="EMBL" id="BAAADD010000005">
    <property type="protein sequence ID" value="GAA0571412.1"/>
    <property type="molecule type" value="Genomic_DNA"/>
</dbReference>
<dbReference type="Pfam" id="PF03840">
    <property type="entry name" value="SecG"/>
    <property type="match status" value="1"/>
</dbReference>
<comment type="function">
    <text evidence="11 12">Involved in protein export. Participates in an early event of protein translocation.</text>
</comment>
<evidence type="ECO:0000256" key="10">
    <source>
        <dbReference type="ARBA" id="ARBA00023136"/>
    </source>
</evidence>
<sequence length="116" mass="11940">MQTLLLVIELVVAVLLIVFILLQRSEGGALGIGGGGGGGGGFGGLFSPRGAADTLTRTTSWLAVMFFVVCLALNLLVARAHKQQSAFDSRPVPTQPAQKPVQQAPAPQGPSVPTPH</sequence>
<name>A0ABP3PNK5_9PROT</name>
<evidence type="ECO:0000256" key="4">
    <source>
        <dbReference type="ARBA" id="ARBA00022448"/>
    </source>
</evidence>
<feature type="transmembrane region" description="Helical" evidence="12">
    <location>
        <begin position="6"/>
        <end position="22"/>
    </location>
</feature>
<comment type="caution">
    <text evidence="14">The sequence shown here is derived from an EMBL/GenBank/DDBJ whole genome shotgun (WGS) entry which is preliminary data.</text>
</comment>
<comment type="subcellular location">
    <subcellularLocation>
        <location evidence="1 12">Cell membrane</location>
        <topology evidence="1 12">Multi-pass membrane protein</topology>
    </subcellularLocation>
</comment>
<dbReference type="Proteomes" id="UP001499951">
    <property type="component" value="Unassembled WGS sequence"/>
</dbReference>
<evidence type="ECO:0000256" key="12">
    <source>
        <dbReference type="RuleBase" id="RU365087"/>
    </source>
</evidence>
<keyword evidence="15" id="KW-1185">Reference proteome</keyword>
<keyword evidence="7 12" id="KW-0653">Protein transport</keyword>
<proteinExistence type="inferred from homology"/>
<evidence type="ECO:0000256" key="1">
    <source>
        <dbReference type="ARBA" id="ARBA00004651"/>
    </source>
</evidence>
<feature type="transmembrane region" description="Helical" evidence="12">
    <location>
        <begin position="59"/>
        <end position="77"/>
    </location>
</feature>
<comment type="similarity">
    <text evidence="2 12">Belongs to the SecG family.</text>
</comment>
<keyword evidence="5 12" id="KW-1003">Cell membrane</keyword>
<dbReference type="PANTHER" id="PTHR34182:SF1">
    <property type="entry name" value="PROTEIN-EXPORT MEMBRANE PROTEIN SECG"/>
    <property type="match status" value="1"/>
</dbReference>
<evidence type="ECO:0000313" key="14">
    <source>
        <dbReference type="EMBL" id="GAA0571412.1"/>
    </source>
</evidence>
<protein>
    <recommendedName>
        <fullName evidence="3 12">Protein-export membrane protein SecG</fullName>
    </recommendedName>
</protein>